<evidence type="ECO:0000256" key="2">
    <source>
        <dbReference type="ARBA" id="ARBA00022723"/>
    </source>
</evidence>
<protein>
    <recommendedName>
        <fullName evidence="8">Pentraxin (PTX) domain-containing protein</fullName>
    </recommendedName>
</protein>
<dbReference type="InterPro" id="IPR051360">
    <property type="entry name" value="Neuronal_Pentraxin_Related"/>
</dbReference>
<evidence type="ECO:0000259" key="8">
    <source>
        <dbReference type="PROSITE" id="PS51828"/>
    </source>
</evidence>
<keyword evidence="10" id="KW-1185">Reference proteome</keyword>
<comment type="caution">
    <text evidence="9">The sequence shown here is derived from an EMBL/GenBank/DDBJ whole genome shotgun (WGS) entry which is preliminary data.</text>
</comment>
<keyword evidence="4" id="KW-1015">Disulfide bond</keyword>
<dbReference type="AlphaFoldDB" id="A0AAV2QGV5"/>
<evidence type="ECO:0000313" key="9">
    <source>
        <dbReference type="EMBL" id="CAL4084818.1"/>
    </source>
</evidence>
<dbReference type="InterPro" id="IPR001759">
    <property type="entry name" value="PTX_dom"/>
</dbReference>
<dbReference type="Proteomes" id="UP001497623">
    <property type="component" value="Unassembled WGS sequence"/>
</dbReference>
<feature type="signal peptide" evidence="7">
    <location>
        <begin position="1"/>
        <end position="23"/>
    </location>
</feature>
<sequence length="261" mass="29122">MILQRAFIVAGFLVFIVPEGSLSQNALEFARPSVQSCNKPSYVSKVHLKQEDYTQSIHYMASVPELTKGFTTHFWLNLHNVNRNATVLSYALGLHQLDTLVLKYVGGGTMPLWELTLNGTVVFRQPVKPLIQGQWHHITTTWATSTDLWTLFQDGDVVAEGKSLQEVNRAVPGGGTVVVGAFQKTLVNGADDQEEAVEGWITYFYLHSQPIGIYEYFQKVWTRRCSSDMAAFNDIIDWVHTPHKLVGGVKEVKASSSCGSF</sequence>
<evidence type="ECO:0000256" key="3">
    <source>
        <dbReference type="ARBA" id="ARBA00022837"/>
    </source>
</evidence>
<evidence type="ECO:0000256" key="6">
    <source>
        <dbReference type="PROSITE-ProRule" id="PRU01172"/>
    </source>
</evidence>
<feature type="domain" description="Pentraxin (PTX)" evidence="8">
    <location>
        <begin position="42"/>
        <end position="258"/>
    </location>
</feature>
<keyword evidence="5" id="KW-0325">Glycoprotein</keyword>
<dbReference type="Pfam" id="PF13385">
    <property type="entry name" value="Laminin_G_3"/>
    <property type="match status" value="1"/>
</dbReference>
<keyword evidence="3" id="KW-0106">Calcium</keyword>
<dbReference type="EMBL" id="CAXKWB010006887">
    <property type="protein sequence ID" value="CAL4084818.1"/>
    <property type="molecule type" value="Genomic_DNA"/>
</dbReference>
<keyword evidence="7" id="KW-0732">Signal</keyword>
<evidence type="ECO:0000256" key="5">
    <source>
        <dbReference type="ARBA" id="ARBA00023180"/>
    </source>
</evidence>
<dbReference type="PANTHER" id="PTHR19277">
    <property type="entry name" value="PENTRAXIN"/>
    <property type="match status" value="1"/>
</dbReference>
<comment type="caution">
    <text evidence="6">Lacks conserved residue(s) required for the propagation of feature annotation.</text>
</comment>
<evidence type="ECO:0000256" key="7">
    <source>
        <dbReference type="SAM" id="SignalP"/>
    </source>
</evidence>
<accession>A0AAV2QGV5</accession>
<dbReference type="GO" id="GO:0046872">
    <property type="term" value="F:metal ion binding"/>
    <property type="evidence" value="ECO:0007669"/>
    <property type="project" value="UniProtKB-KW"/>
</dbReference>
<evidence type="ECO:0000256" key="1">
    <source>
        <dbReference type="ARBA" id="ARBA00001913"/>
    </source>
</evidence>
<evidence type="ECO:0000256" key="4">
    <source>
        <dbReference type="ARBA" id="ARBA00023157"/>
    </source>
</evidence>
<evidence type="ECO:0000313" key="10">
    <source>
        <dbReference type="Proteomes" id="UP001497623"/>
    </source>
</evidence>
<keyword evidence="2" id="KW-0479">Metal-binding</keyword>
<reference evidence="9 10" key="1">
    <citation type="submission" date="2024-05" db="EMBL/GenBank/DDBJ databases">
        <authorList>
            <person name="Wallberg A."/>
        </authorList>
    </citation>
    <scope>NUCLEOTIDE SEQUENCE [LARGE SCALE GENOMIC DNA]</scope>
</reference>
<dbReference type="InterPro" id="IPR013320">
    <property type="entry name" value="ConA-like_dom_sf"/>
</dbReference>
<name>A0AAV2QGV5_MEGNR</name>
<feature type="chain" id="PRO_5043326671" description="Pentraxin (PTX) domain-containing protein" evidence="7">
    <location>
        <begin position="24"/>
        <end position="261"/>
    </location>
</feature>
<organism evidence="9 10">
    <name type="scientific">Meganyctiphanes norvegica</name>
    <name type="common">Northern krill</name>
    <name type="synonym">Thysanopoda norvegica</name>
    <dbReference type="NCBI Taxonomy" id="48144"/>
    <lineage>
        <taxon>Eukaryota</taxon>
        <taxon>Metazoa</taxon>
        <taxon>Ecdysozoa</taxon>
        <taxon>Arthropoda</taxon>
        <taxon>Crustacea</taxon>
        <taxon>Multicrustacea</taxon>
        <taxon>Malacostraca</taxon>
        <taxon>Eumalacostraca</taxon>
        <taxon>Eucarida</taxon>
        <taxon>Euphausiacea</taxon>
        <taxon>Euphausiidae</taxon>
        <taxon>Meganyctiphanes</taxon>
    </lineage>
</organism>
<dbReference type="PROSITE" id="PS51828">
    <property type="entry name" value="PTX_2"/>
    <property type="match status" value="1"/>
</dbReference>
<comment type="cofactor">
    <cofactor evidence="1">
        <name>Ca(2+)</name>
        <dbReference type="ChEBI" id="CHEBI:29108"/>
    </cofactor>
</comment>
<gene>
    <name evidence="9" type="ORF">MNOR_LOCUS12527</name>
</gene>
<proteinExistence type="predicted"/>
<dbReference type="PANTHER" id="PTHR19277:SF125">
    <property type="entry name" value="B6"/>
    <property type="match status" value="1"/>
</dbReference>
<dbReference type="Gene3D" id="2.60.120.200">
    <property type="match status" value="1"/>
</dbReference>
<dbReference type="SUPFAM" id="SSF49899">
    <property type="entry name" value="Concanavalin A-like lectins/glucanases"/>
    <property type="match status" value="1"/>
</dbReference>
<dbReference type="SMART" id="SM00159">
    <property type="entry name" value="PTX"/>
    <property type="match status" value="1"/>
</dbReference>